<keyword evidence="1" id="KW-0472">Membrane</keyword>
<name>A0A511X6U4_9PROT</name>
<sequence>MSTIEQHPSATLTEAELHEADRRQRGRIVGLVSFTLAMAAIIYVIALIRL</sequence>
<dbReference type="Proteomes" id="UP000321635">
    <property type="component" value="Unassembled WGS sequence"/>
</dbReference>
<keyword evidence="1" id="KW-0812">Transmembrane</keyword>
<keyword evidence="3" id="KW-1185">Reference proteome</keyword>
<reference evidence="2 3" key="1">
    <citation type="submission" date="2019-07" db="EMBL/GenBank/DDBJ databases">
        <title>Whole genome shotgun sequence of Acetobacter nitrogenifigens NBRC 105050.</title>
        <authorList>
            <person name="Hosoyama A."/>
            <person name="Uohara A."/>
            <person name="Ohji S."/>
            <person name="Ichikawa N."/>
        </authorList>
    </citation>
    <scope>NUCLEOTIDE SEQUENCE [LARGE SCALE GENOMIC DNA]</scope>
    <source>
        <strain evidence="2 3">NBRC 105050</strain>
    </source>
</reference>
<evidence type="ECO:0000313" key="2">
    <source>
        <dbReference type="EMBL" id="GEN58668.1"/>
    </source>
</evidence>
<feature type="transmembrane region" description="Helical" evidence="1">
    <location>
        <begin position="28"/>
        <end position="48"/>
    </location>
</feature>
<evidence type="ECO:0000313" key="3">
    <source>
        <dbReference type="Proteomes" id="UP000321635"/>
    </source>
</evidence>
<dbReference type="EMBL" id="BJYF01000003">
    <property type="protein sequence ID" value="GEN58668.1"/>
    <property type="molecule type" value="Genomic_DNA"/>
</dbReference>
<gene>
    <name evidence="2" type="ORF">ANI02nite_05520</name>
</gene>
<keyword evidence="1" id="KW-1133">Transmembrane helix</keyword>
<proteinExistence type="predicted"/>
<accession>A0A511X6U4</accession>
<dbReference type="AlphaFoldDB" id="A0A511X6U4"/>
<evidence type="ECO:0000256" key="1">
    <source>
        <dbReference type="SAM" id="Phobius"/>
    </source>
</evidence>
<comment type="caution">
    <text evidence="2">The sequence shown here is derived from an EMBL/GenBank/DDBJ whole genome shotgun (WGS) entry which is preliminary data.</text>
</comment>
<dbReference type="RefSeq" id="WP_169720786.1">
    <property type="nucleotide sequence ID" value="NZ_AUBI01000002.1"/>
</dbReference>
<organism evidence="2 3">
    <name type="scientific">Acetobacter nitrogenifigens DSM 23921 = NBRC 105050</name>
    <dbReference type="NCBI Taxonomy" id="1120919"/>
    <lineage>
        <taxon>Bacteria</taxon>
        <taxon>Pseudomonadati</taxon>
        <taxon>Pseudomonadota</taxon>
        <taxon>Alphaproteobacteria</taxon>
        <taxon>Acetobacterales</taxon>
        <taxon>Acetobacteraceae</taxon>
        <taxon>Acetobacter</taxon>
    </lineage>
</organism>
<dbReference type="STRING" id="1120919.GCA_000429165_00573"/>
<protein>
    <submittedName>
        <fullName evidence="2">Uncharacterized protein</fullName>
    </submittedName>
</protein>